<evidence type="ECO:0000259" key="1">
    <source>
        <dbReference type="SMART" id="SM00256"/>
    </source>
</evidence>
<evidence type="ECO:0000313" key="2">
    <source>
        <dbReference type="EMBL" id="CAD6238251.1"/>
    </source>
</evidence>
<dbReference type="PANTHER" id="PTHR34223">
    <property type="entry name" value="OS11G0201299 PROTEIN"/>
    <property type="match status" value="1"/>
</dbReference>
<dbReference type="InterPro" id="IPR053197">
    <property type="entry name" value="F-box_SCFL_complex_component"/>
</dbReference>
<comment type="caution">
    <text evidence="2">The sequence shown here is derived from an EMBL/GenBank/DDBJ whole genome shotgun (WGS) entry which is preliminary data.</text>
</comment>
<evidence type="ECO:0000313" key="3">
    <source>
        <dbReference type="Proteomes" id="UP000604825"/>
    </source>
</evidence>
<organism evidence="2 3">
    <name type="scientific">Miscanthus lutarioriparius</name>
    <dbReference type="NCBI Taxonomy" id="422564"/>
    <lineage>
        <taxon>Eukaryota</taxon>
        <taxon>Viridiplantae</taxon>
        <taxon>Streptophyta</taxon>
        <taxon>Embryophyta</taxon>
        <taxon>Tracheophyta</taxon>
        <taxon>Spermatophyta</taxon>
        <taxon>Magnoliopsida</taxon>
        <taxon>Liliopsida</taxon>
        <taxon>Poales</taxon>
        <taxon>Poaceae</taxon>
        <taxon>PACMAD clade</taxon>
        <taxon>Panicoideae</taxon>
        <taxon>Andropogonodae</taxon>
        <taxon>Andropogoneae</taxon>
        <taxon>Saccharinae</taxon>
        <taxon>Miscanthus</taxon>
    </lineage>
</organism>
<reference evidence="2" key="1">
    <citation type="submission" date="2020-10" db="EMBL/GenBank/DDBJ databases">
        <authorList>
            <person name="Han B."/>
            <person name="Lu T."/>
            <person name="Zhao Q."/>
            <person name="Huang X."/>
            <person name="Zhao Y."/>
        </authorList>
    </citation>
    <scope>NUCLEOTIDE SEQUENCE</scope>
</reference>
<feature type="domain" description="F-box" evidence="1">
    <location>
        <begin position="32"/>
        <end position="71"/>
    </location>
</feature>
<dbReference type="Pfam" id="PF00646">
    <property type="entry name" value="F-box"/>
    <property type="match status" value="1"/>
</dbReference>
<name>A0A811P9F0_9POAL</name>
<dbReference type="AlphaFoldDB" id="A0A811P9F0"/>
<dbReference type="CDD" id="cd22160">
    <property type="entry name" value="F-box_AtFBL13-like"/>
    <property type="match status" value="1"/>
</dbReference>
<dbReference type="SUPFAM" id="SSF81383">
    <property type="entry name" value="F-box domain"/>
    <property type="match status" value="1"/>
</dbReference>
<dbReference type="EMBL" id="CAJGYO010000006">
    <property type="protein sequence ID" value="CAD6238251.1"/>
    <property type="molecule type" value="Genomic_DNA"/>
</dbReference>
<sequence length="415" mass="47132">MPGDPEPMAETSGAMVVAPARVPRAEPGINDLPRDLLPRVLSCLDAREAVQTCVLSKLWRDLWRDARRINASCPAFEIDGGGLDDHGRSLFKEFVNRLLMLRNPVSLDEFRLWYYIDGDRLNADAAEPNLWIRHALLCEARSVEIFAWHDKLELNPAVFTSEHLTSLLLYSVVLTNGFFKQLQNGCKTLERLILQECPINDIEIASQTIKFLSIGHICWFHPRPYDPAHQPSLSLPNLIHLGFFDHLAYDGDRIPLVKNMESLQTAYIDLLKYNDLPVDDIRQFLLGLSGVTKLEFCFGFGQEELMMGMDLQWCPKFNNLKFLSLVNWYLDANFYGLIAFLQNSPNLEHLTLSLKLKQHAKVPGALMGWAGNRLFTCEHLKTVEIICSKDDPAVHSLREFLLAGGISDGQIHIKH</sequence>
<accession>A0A811P9F0</accession>
<dbReference type="PANTHER" id="PTHR34223:SF96">
    <property type="entry name" value="FBD DOMAIN-CONTAINING PROTEIN"/>
    <property type="match status" value="1"/>
</dbReference>
<dbReference type="InterPro" id="IPR053781">
    <property type="entry name" value="F-box_AtFBL13-like"/>
</dbReference>
<keyword evidence="3" id="KW-1185">Reference proteome</keyword>
<proteinExistence type="predicted"/>
<gene>
    <name evidence="2" type="ORF">NCGR_LOCUS25537</name>
</gene>
<protein>
    <recommendedName>
        <fullName evidence="1">F-box domain-containing protein</fullName>
    </recommendedName>
</protein>
<dbReference type="InterPro" id="IPR001810">
    <property type="entry name" value="F-box_dom"/>
</dbReference>
<dbReference type="SUPFAM" id="SSF52047">
    <property type="entry name" value="RNI-like"/>
    <property type="match status" value="1"/>
</dbReference>
<dbReference type="InterPro" id="IPR036047">
    <property type="entry name" value="F-box-like_dom_sf"/>
</dbReference>
<dbReference type="InterPro" id="IPR032675">
    <property type="entry name" value="LRR_dom_sf"/>
</dbReference>
<dbReference type="OrthoDB" id="582804at2759"/>
<dbReference type="Proteomes" id="UP000604825">
    <property type="component" value="Unassembled WGS sequence"/>
</dbReference>
<dbReference type="SMART" id="SM00256">
    <property type="entry name" value="FBOX"/>
    <property type="match status" value="1"/>
</dbReference>
<dbReference type="Gene3D" id="1.20.1280.50">
    <property type="match status" value="1"/>
</dbReference>
<dbReference type="Gene3D" id="3.80.10.10">
    <property type="entry name" value="Ribonuclease Inhibitor"/>
    <property type="match status" value="1"/>
</dbReference>